<dbReference type="SUPFAM" id="SSF56281">
    <property type="entry name" value="Metallo-hydrolase/oxidoreductase"/>
    <property type="match status" value="1"/>
</dbReference>
<evidence type="ECO:0000259" key="1">
    <source>
        <dbReference type="SMART" id="SM00849"/>
    </source>
</evidence>
<dbReference type="InterPro" id="IPR036866">
    <property type="entry name" value="RibonucZ/Hydroxyglut_hydro"/>
</dbReference>
<protein>
    <submittedName>
        <fullName evidence="2">MBL fold metallo-hydrolase</fullName>
    </submittedName>
</protein>
<evidence type="ECO:0000313" key="2">
    <source>
        <dbReference type="EMBL" id="HJC15718.1"/>
    </source>
</evidence>
<dbReference type="AlphaFoldDB" id="A0A9D2SNT2"/>
<evidence type="ECO:0000313" key="3">
    <source>
        <dbReference type="Proteomes" id="UP000823849"/>
    </source>
</evidence>
<accession>A0A9D2SNT2</accession>
<dbReference type="SMART" id="SM00849">
    <property type="entry name" value="Lactamase_B"/>
    <property type="match status" value="1"/>
</dbReference>
<proteinExistence type="predicted"/>
<reference evidence="2" key="2">
    <citation type="submission" date="2021-04" db="EMBL/GenBank/DDBJ databases">
        <authorList>
            <person name="Gilroy R."/>
        </authorList>
    </citation>
    <scope>NUCLEOTIDE SEQUENCE</scope>
    <source>
        <strain evidence="2">CHK185-5351</strain>
    </source>
</reference>
<feature type="domain" description="Metallo-beta-lactamase" evidence="1">
    <location>
        <begin position="21"/>
        <end position="216"/>
    </location>
</feature>
<dbReference type="EMBL" id="DWWU01000034">
    <property type="protein sequence ID" value="HJC15718.1"/>
    <property type="molecule type" value="Genomic_DNA"/>
</dbReference>
<name>A0A9D2SNT2_9FIRM</name>
<sequence>MDFFSVEKVTDRVLRISGLISEFMYLVQGSRRALLIDTGCGAGNLREFVRSITDLPLTVVLTHGHYDHAGGAGRFDEVWVNPVELEPTPIHYQRGATFDKLRASHPSLRLEDMTPDADFCLADGPGDGTSVVCRPLTPGMRFSLGGISVEAIPCPGHTPGTYCMLIEEDRLLLTGDACHSISYLFFDNALSIEEYRENLLTLKQQDDRWDSLLLSHPVSAAPKCMLDEVISLCGEILKGTTDEIPYPWQGKPVFIAKAVDQQMLRKDGVYGNIIFRKDKIHRAHQPE</sequence>
<organism evidence="2 3">
    <name type="scientific">Candidatus Fusicatenibacter intestinigallinarum</name>
    <dbReference type="NCBI Taxonomy" id="2838598"/>
    <lineage>
        <taxon>Bacteria</taxon>
        <taxon>Bacillati</taxon>
        <taxon>Bacillota</taxon>
        <taxon>Clostridia</taxon>
        <taxon>Lachnospirales</taxon>
        <taxon>Lachnospiraceae</taxon>
        <taxon>Fusicatenibacter</taxon>
    </lineage>
</organism>
<dbReference type="InterPro" id="IPR001279">
    <property type="entry name" value="Metallo-B-lactamas"/>
</dbReference>
<gene>
    <name evidence="2" type="ORF">H9705_07830</name>
</gene>
<dbReference type="Gene3D" id="3.60.15.10">
    <property type="entry name" value="Ribonuclease Z/Hydroxyacylglutathione hydrolase-like"/>
    <property type="match status" value="1"/>
</dbReference>
<comment type="caution">
    <text evidence="2">The sequence shown here is derived from an EMBL/GenBank/DDBJ whole genome shotgun (WGS) entry which is preliminary data.</text>
</comment>
<dbReference type="PANTHER" id="PTHR42951">
    <property type="entry name" value="METALLO-BETA-LACTAMASE DOMAIN-CONTAINING"/>
    <property type="match status" value="1"/>
</dbReference>
<reference evidence="2" key="1">
    <citation type="journal article" date="2021" name="PeerJ">
        <title>Extensive microbial diversity within the chicken gut microbiome revealed by metagenomics and culture.</title>
        <authorList>
            <person name="Gilroy R."/>
            <person name="Ravi A."/>
            <person name="Getino M."/>
            <person name="Pursley I."/>
            <person name="Horton D.L."/>
            <person name="Alikhan N.F."/>
            <person name="Baker D."/>
            <person name="Gharbi K."/>
            <person name="Hall N."/>
            <person name="Watson M."/>
            <person name="Adriaenssens E.M."/>
            <person name="Foster-Nyarko E."/>
            <person name="Jarju S."/>
            <person name="Secka A."/>
            <person name="Antonio M."/>
            <person name="Oren A."/>
            <person name="Chaudhuri R.R."/>
            <person name="La Ragione R."/>
            <person name="Hildebrand F."/>
            <person name="Pallen M.J."/>
        </authorList>
    </citation>
    <scope>NUCLEOTIDE SEQUENCE</scope>
    <source>
        <strain evidence="2">CHK185-5351</strain>
    </source>
</reference>
<dbReference type="InterPro" id="IPR050855">
    <property type="entry name" value="NDM-1-like"/>
</dbReference>
<dbReference type="PANTHER" id="PTHR42951:SF22">
    <property type="entry name" value="METALLO BETA-LACTAMASE SUPERFAMILY LIPOPROTEIN"/>
    <property type="match status" value="1"/>
</dbReference>
<dbReference type="Pfam" id="PF00753">
    <property type="entry name" value="Lactamase_B"/>
    <property type="match status" value="1"/>
</dbReference>
<dbReference type="Proteomes" id="UP000823849">
    <property type="component" value="Unassembled WGS sequence"/>
</dbReference>